<feature type="transmembrane region" description="Helical" evidence="8">
    <location>
        <begin position="301"/>
        <end position="322"/>
    </location>
</feature>
<sequence length="510" mass="54542">MMQARALPSAWAGDAGWPRQLRALAGLWLAILLLYWRDAADMVAIWWTSSTYGHCLFLPPIIGWLVWQRREGLGRITPRFWAPGLVWMALGAAFWLLGDAGSLGVIRHGALILLLQGAVAATLGPAVVRGLLFPLFYAFFMVPVGSELEPALQLLTARIAVALLHLFQVPAHLEGIFITIPTGYFKVAEACSGAKFLVAMTAYGVLVCNVCFRSWTRRALFLGGALLACLLANGVRAFGTIYVAHLTTIDAAVGFDHVVYGWLFFALVMAGVMAVAWPFFDRRPGDQAIDGEALAAIPARAVPPMPVALAAALALILAPPVWSRISTHWGSADLAPPLLPQVAGWHRVATPMRAPWQPRFDGADHRVMARYADGQGHVVDLAIASFGWQQEGRELVGFGQGAADPEGDWSWTSPAWAPVGARGEAIAAPGPVLRHVVTFYRVGGGAVTGSEATVKLETMKARLLGRDQRAVAILISAEEGEGAPADAAIRAFLAALGDPVRLAEAAAPPR</sequence>
<keyword evidence="7 8" id="KW-0472">Membrane</keyword>
<evidence type="ECO:0000313" key="10">
    <source>
        <dbReference type="EMBL" id="MBB3927521.1"/>
    </source>
</evidence>
<accession>A0A7W6FQV8</accession>
<feature type="transmembrane region" description="Helical" evidence="8">
    <location>
        <begin position="259"/>
        <end position="280"/>
    </location>
</feature>
<feature type="transmembrane region" description="Helical" evidence="8">
    <location>
        <begin position="21"/>
        <end position="37"/>
    </location>
</feature>
<dbReference type="NCBIfam" id="TIGR04178">
    <property type="entry name" value="exo_archaeo"/>
    <property type="match status" value="1"/>
</dbReference>
<feature type="transmembrane region" description="Helical" evidence="8">
    <location>
        <begin position="219"/>
        <end position="239"/>
    </location>
</feature>
<comment type="subcellular location">
    <subcellularLocation>
        <location evidence="1">Cell membrane</location>
        <topology evidence="1">Multi-pass membrane protein</topology>
    </subcellularLocation>
</comment>
<evidence type="ECO:0000256" key="5">
    <source>
        <dbReference type="ARBA" id="ARBA00022801"/>
    </source>
</evidence>
<name>A0A7W6FQV8_9SPHN</name>
<keyword evidence="2" id="KW-1003">Cell membrane</keyword>
<evidence type="ECO:0000256" key="2">
    <source>
        <dbReference type="ARBA" id="ARBA00022475"/>
    </source>
</evidence>
<evidence type="ECO:0000256" key="8">
    <source>
        <dbReference type="SAM" id="Phobius"/>
    </source>
</evidence>
<dbReference type="Proteomes" id="UP000571950">
    <property type="component" value="Unassembled WGS sequence"/>
</dbReference>
<reference evidence="10 11" key="1">
    <citation type="submission" date="2020-08" db="EMBL/GenBank/DDBJ databases">
        <title>Genomic Encyclopedia of Type Strains, Phase IV (KMG-IV): sequencing the most valuable type-strain genomes for metagenomic binning, comparative biology and taxonomic classification.</title>
        <authorList>
            <person name="Goeker M."/>
        </authorList>
    </citation>
    <scope>NUCLEOTIDE SEQUENCE [LARGE SCALE GENOMIC DNA]</scope>
    <source>
        <strain evidence="10 11">DSM 26189</strain>
    </source>
</reference>
<dbReference type="InterPro" id="IPR026392">
    <property type="entry name" value="Exo/Archaeosortase_dom"/>
</dbReference>
<gene>
    <name evidence="10" type="ORF">GGR43_003252</name>
</gene>
<dbReference type="GO" id="GO:0005886">
    <property type="term" value="C:plasma membrane"/>
    <property type="evidence" value="ECO:0007669"/>
    <property type="project" value="UniProtKB-SubCell"/>
</dbReference>
<dbReference type="InterPro" id="IPR019127">
    <property type="entry name" value="Exosortase"/>
</dbReference>
<feature type="transmembrane region" description="Helical" evidence="8">
    <location>
        <begin position="110"/>
        <end position="140"/>
    </location>
</feature>
<evidence type="ECO:0000256" key="1">
    <source>
        <dbReference type="ARBA" id="ARBA00004651"/>
    </source>
</evidence>
<dbReference type="NCBIfam" id="TIGR02914">
    <property type="entry name" value="EpsI_fam"/>
    <property type="match status" value="1"/>
</dbReference>
<evidence type="ECO:0000313" key="11">
    <source>
        <dbReference type="Proteomes" id="UP000571950"/>
    </source>
</evidence>
<proteinExistence type="predicted"/>
<evidence type="ECO:0000256" key="3">
    <source>
        <dbReference type="ARBA" id="ARBA00022670"/>
    </source>
</evidence>
<dbReference type="NCBIfam" id="TIGR03109">
    <property type="entry name" value="exosort_XrtA"/>
    <property type="match status" value="1"/>
</dbReference>
<evidence type="ECO:0000256" key="4">
    <source>
        <dbReference type="ARBA" id="ARBA00022692"/>
    </source>
</evidence>
<organism evidence="10 11">
    <name type="scientific">Sphingobium jiangsuense</name>
    <dbReference type="NCBI Taxonomy" id="870476"/>
    <lineage>
        <taxon>Bacteria</taxon>
        <taxon>Pseudomonadati</taxon>
        <taxon>Pseudomonadota</taxon>
        <taxon>Alphaproteobacteria</taxon>
        <taxon>Sphingomonadales</taxon>
        <taxon>Sphingomonadaceae</taxon>
        <taxon>Sphingobium</taxon>
    </lineage>
</organism>
<keyword evidence="11" id="KW-1185">Reference proteome</keyword>
<feature type="domain" description="Methanolan biosynthesis EpsI" evidence="9">
    <location>
        <begin position="311"/>
        <end position="498"/>
    </location>
</feature>
<dbReference type="NCBIfam" id="TIGR02602">
    <property type="entry name" value="8TM_EpsH"/>
    <property type="match status" value="1"/>
</dbReference>
<keyword evidence="3" id="KW-0645">Protease</keyword>
<comment type="caution">
    <text evidence="10">The sequence shown here is derived from an EMBL/GenBank/DDBJ whole genome shotgun (WGS) entry which is preliminary data.</text>
</comment>
<feature type="transmembrane region" description="Helical" evidence="8">
    <location>
        <begin position="43"/>
        <end position="67"/>
    </location>
</feature>
<dbReference type="EMBL" id="JACIDT010000012">
    <property type="protein sequence ID" value="MBB3927521.1"/>
    <property type="molecule type" value="Genomic_DNA"/>
</dbReference>
<evidence type="ECO:0000259" key="9">
    <source>
        <dbReference type="Pfam" id="PF11984"/>
    </source>
</evidence>
<dbReference type="InterPro" id="IPR017540">
    <property type="entry name" value="Exosortase-1"/>
</dbReference>
<dbReference type="Pfam" id="PF09721">
    <property type="entry name" value="Exosortase_EpsH"/>
    <property type="match status" value="1"/>
</dbReference>
<dbReference type="InterPro" id="IPR014263">
    <property type="entry name" value="Methanolan_biosynth_EpsI"/>
</dbReference>
<keyword evidence="6 8" id="KW-1133">Transmembrane helix</keyword>
<dbReference type="GO" id="GO:0006508">
    <property type="term" value="P:proteolysis"/>
    <property type="evidence" value="ECO:0007669"/>
    <property type="project" value="UniProtKB-KW"/>
</dbReference>
<feature type="transmembrane region" description="Helical" evidence="8">
    <location>
        <begin position="193"/>
        <end position="212"/>
    </location>
</feature>
<evidence type="ECO:0000256" key="6">
    <source>
        <dbReference type="ARBA" id="ARBA00022989"/>
    </source>
</evidence>
<feature type="transmembrane region" description="Helical" evidence="8">
    <location>
        <begin position="152"/>
        <end position="173"/>
    </location>
</feature>
<keyword evidence="5" id="KW-0378">Hydrolase</keyword>
<dbReference type="Pfam" id="PF11984">
    <property type="entry name" value="DUF3485"/>
    <property type="match status" value="1"/>
</dbReference>
<dbReference type="GO" id="GO:0008233">
    <property type="term" value="F:peptidase activity"/>
    <property type="evidence" value="ECO:0007669"/>
    <property type="project" value="UniProtKB-KW"/>
</dbReference>
<protein>
    <submittedName>
        <fullName evidence="10">Exosortase A</fullName>
    </submittedName>
</protein>
<keyword evidence="4 8" id="KW-0812">Transmembrane</keyword>
<evidence type="ECO:0000256" key="7">
    <source>
        <dbReference type="ARBA" id="ARBA00023136"/>
    </source>
</evidence>
<feature type="transmembrane region" description="Helical" evidence="8">
    <location>
        <begin position="79"/>
        <end position="98"/>
    </location>
</feature>
<dbReference type="InterPro" id="IPR013426">
    <property type="entry name" value="EpsH-like"/>
</dbReference>
<dbReference type="AlphaFoldDB" id="A0A7W6FQV8"/>